<dbReference type="Proteomes" id="UP000596202">
    <property type="component" value="Chromosome"/>
</dbReference>
<evidence type="ECO:0000313" key="3">
    <source>
        <dbReference type="Proteomes" id="UP000596202"/>
    </source>
</evidence>
<dbReference type="EMBL" id="CP068108">
    <property type="protein sequence ID" value="QQU01899.1"/>
    <property type="molecule type" value="Genomic_DNA"/>
</dbReference>
<evidence type="ECO:0000256" key="1">
    <source>
        <dbReference type="SAM" id="MobiDB-lite"/>
    </source>
</evidence>
<evidence type="ECO:0000313" key="2">
    <source>
        <dbReference type="EMBL" id="QQU01899.1"/>
    </source>
</evidence>
<dbReference type="GeneID" id="93527833"/>
<gene>
    <name evidence="2" type="ORF">I6I88_09205</name>
</gene>
<protein>
    <submittedName>
        <fullName evidence="2">Uncharacterized protein</fullName>
    </submittedName>
</protein>
<feature type="region of interest" description="Disordered" evidence="1">
    <location>
        <begin position="1"/>
        <end position="26"/>
    </location>
</feature>
<name>A0A9Q6Z4P8_MYROD</name>
<dbReference type="AlphaFoldDB" id="A0A9Q6Z4P8"/>
<feature type="compositionally biased region" description="Polar residues" evidence="1">
    <location>
        <begin position="1"/>
        <end position="19"/>
    </location>
</feature>
<reference evidence="2 3" key="1">
    <citation type="submission" date="2021-01" db="EMBL/GenBank/DDBJ databases">
        <title>FDA dAtabase for Regulatory Grade micrObial Sequences (FDA-ARGOS): Supporting development and validation of Infectious Disease Dx tests.</title>
        <authorList>
            <person name="Sproer C."/>
            <person name="Gronow S."/>
            <person name="Severitt S."/>
            <person name="Schroder I."/>
            <person name="Tallon L."/>
            <person name="Sadzewicz L."/>
            <person name="Zhao X."/>
            <person name="Boylan J."/>
            <person name="Ott S."/>
            <person name="Bowen H."/>
            <person name="Vavikolanu K."/>
            <person name="Mehta A."/>
            <person name="Aluvathingal J."/>
            <person name="Nadendla S."/>
            <person name="Lowell S."/>
            <person name="Myers T."/>
            <person name="Yan Y."/>
            <person name="Sichtig H."/>
        </authorList>
    </citation>
    <scope>NUCLEOTIDE SEQUENCE [LARGE SCALE GENOMIC DNA]</scope>
    <source>
        <strain evidence="2 3">FDAARGOS_1131</strain>
    </source>
</reference>
<dbReference type="RefSeq" id="WP_155522593.1">
    <property type="nucleotide sequence ID" value="NZ_CP068108.1"/>
</dbReference>
<organism evidence="2 3">
    <name type="scientific">Myroides odoratus</name>
    <name type="common">Flavobacterium odoratum</name>
    <dbReference type="NCBI Taxonomy" id="256"/>
    <lineage>
        <taxon>Bacteria</taxon>
        <taxon>Pseudomonadati</taxon>
        <taxon>Bacteroidota</taxon>
        <taxon>Flavobacteriia</taxon>
        <taxon>Flavobacteriales</taxon>
        <taxon>Flavobacteriaceae</taxon>
        <taxon>Myroides</taxon>
    </lineage>
</organism>
<accession>A0A9Q6Z4P8</accession>
<sequence length="49" mass="4750">MASIDSETGDVSVQVSSTPGGITTGGKYGSGCGSGLFGIGGITKSQKRI</sequence>
<proteinExistence type="predicted"/>